<feature type="domain" description="Dihydroxy-acid/6-phosphogluconate dehydratase N-terminal" evidence="11">
    <location>
        <begin position="68"/>
        <end position="381"/>
    </location>
</feature>
<keyword evidence="2 9" id="KW-0004">4Fe-4S</keyword>
<dbReference type="EC" id="4.2.1.12" evidence="9 10"/>
<dbReference type="EMBL" id="LDTF01000007">
    <property type="protein sequence ID" value="KTW00907.1"/>
    <property type="molecule type" value="Genomic_DNA"/>
</dbReference>
<proteinExistence type="inferred from homology"/>
<evidence type="ECO:0000256" key="4">
    <source>
        <dbReference type="ARBA" id="ARBA00023004"/>
    </source>
</evidence>
<dbReference type="AlphaFoldDB" id="A0A147IYH5"/>
<dbReference type="PATRIC" id="fig|172044.3.peg.2557"/>
<comment type="function">
    <text evidence="9">Catalyzes the dehydration of 6-phospho-D-gluconate to 2-dehydro-3-deoxy-6-phospho-D-gluconate.</text>
</comment>
<evidence type="ECO:0000259" key="11">
    <source>
        <dbReference type="Pfam" id="PF00920"/>
    </source>
</evidence>
<dbReference type="InterPro" id="IPR000581">
    <property type="entry name" value="ILV_EDD_N"/>
</dbReference>
<dbReference type="PROSITE" id="PS00887">
    <property type="entry name" value="ILVD_EDD_2"/>
    <property type="match status" value="1"/>
</dbReference>
<accession>A0A147IYH5</accession>
<evidence type="ECO:0000256" key="3">
    <source>
        <dbReference type="ARBA" id="ARBA00022723"/>
    </source>
</evidence>
<dbReference type="SUPFAM" id="SSF52016">
    <property type="entry name" value="LeuD/IlvD-like"/>
    <property type="match status" value="1"/>
</dbReference>
<dbReference type="SUPFAM" id="SSF143975">
    <property type="entry name" value="IlvD/EDD N-terminal domain-like"/>
    <property type="match status" value="1"/>
</dbReference>
<feature type="binding site" evidence="9">
    <location>
        <position position="155"/>
    </location>
    <ligand>
        <name>[4Fe-4S] cluster</name>
        <dbReference type="ChEBI" id="CHEBI:49883"/>
    </ligand>
</feature>
<evidence type="ECO:0000256" key="10">
    <source>
        <dbReference type="NCBIfam" id="TIGR01196"/>
    </source>
</evidence>
<comment type="pathway">
    <text evidence="9">Carbohydrate metabolism; Entner-Doudoroff pathway.</text>
</comment>
<keyword evidence="5 9" id="KW-0411">Iron-sulfur</keyword>
<dbReference type="RefSeq" id="WP_058744042.1">
    <property type="nucleotide sequence ID" value="NZ_LDTF01000007.1"/>
</dbReference>
<dbReference type="GO" id="GO:0009255">
    <property type="term" value="P:Entner-Doudoroff pathway through 6-phosphogluconate"/>
    <property type="evidence" value="ECO:0007669"/>
    <property type="project" value="UniProtKB-UniRule"/>
</dbReference>
<dbReference type="InterPro" id="IPR020558">
    <property type="entry name" value="DiOHA_6PGluconate_deHydtase_CS"/>
</dbReference>
<evidence type="ECO:0000313" key="13">
    <source>
        <dbReference type="EMBL" id="KTW00907.1"/>
    </source>
</evidence>
<dbReference type="GO" id="GO:0046872">
    <property type="term" value="F:metal ion binding"/>
    <property type="evidence" value="ECO:0007669"/>
    <property type="project" value="UniProtKB-KW"/>
</dbReference>
<dbReference type="InterPro" id="IPR004786">
    <property type="entry name" value="6-phosphgluc_deHydtase"/>
</dbReference>
<dbReference type="InterPro" id="IPR056740">
    <property type="entry name" value="ILV_EDD_C"/>
</dbReference>
<keyword evidence="8 9" id="KW-0119">Carbohydrate metabolism</keyword>
<name>A0A147IYH5_9SPHN</name>
<dbReference type="InterPro" id="IPR042096">
    <property type="entry name" value="Dihydro-acid_dehy_C"/>
</dbReference>
<dbReference type="Pfam" id="PF00920">
    <property type="entry name" value="ILVD_EDD_N"/>
    <property type="match status" value="1"/>
</dbReference>
<evidence type="ECO:0000256" key="2">
    <source>
        <dbReference type="ARBA" id="ARBA00022485"/>
    </source>
</evidence>
<dbReference type="FunFam" id="3.50.30.80:FF:000001">
    <property type="entry name" value="Dihydroxy-acid dehydratase"/>
    <property type="match status" value="1"/>
</dbReference>
<dbReference type="PANTHER" id="PTHR43661">
    <property type="entry name" value="D-XYLONATE DEHYDRATASE"/>
    <property type="match status" value="1"/>
</dbReference>
<evidence type="ECO:0000259" key="12">
    <source>
        <dbReference type="Pfam" id="PF24877"/>
    </source>
</evidence>
<gene>
    <name evidence="9" type="primary">edd</name>
    <name evidence="13" type="ORF">NS355_01505</name>
</gene>
<comment type="caution">
    <text evidence="13">The sequence shown here is derived from an EMBL/GenBank/DDBJ whole genome shotgun (WGS) entry which is preliminary data.</text>
</comment>
<dbReference type="InterPro" id="IPR037237">
    <property type="entry name" value="IlvD/EDD_N"/>
</dbReference>
<evidence type="ECO:0000256" key="9">
    <source>
        <dbReference type="HAMAP-Rule" id="MF_02094"/>
    </source>
</evidence>
<comment type="cofactor">
    <cofactor evidence="9">
        <name>[4Fe-4S] cluster</name>
        <dbReference type="ChEBI" id="CHEBI:49883"/>
    </cofactor>
    <text evidence="9">Binds 1 [4Fe-4S] cluster.</text>
</comment>
<dbReference type="OrthoDB" id="9807077at2"/>
<reference evidence="13 14" key="1">
    <citation type="journal article" date="2016" name="Front. Microbiol.">
        <title>Genomic Resource of Rice Seed Associated Bacteria.</title>
        <authorList>
            <person name="Midha S."/>
            <person name="Bansal K."/>
            <person name="Sharma S."/>
            <person name="Kumar N."/>
            <person name="Patil P.P."/>
            <person name="Chaudhry V."/>
            <person name="Patil P.B."/>
        </authorList>
    </citation>
    <scope>NUCLEOTIDE SEQUENCE [LARGE SCALE GENOMIC DNA]</scope>
    <source>
        <strain evidence="13 14">NS355</strain>
    </source>
</reference>
<evidence type="ECO:0000256" key="7">
    <source>
        <dbReference type="ARBA" id="ARBA00023239"/>
    </source>
</evidence>
<keyword evidence="7 9" id="KW-0456">Lyase</keyword>
<dbReference type="GO" id="GO:0019521">
    <property type="term" value="P:D-gluconate metabolic process"/>
    <property type="evidence" value="ECO:0007669"/>
    <property type="project" value="UniProtKB-KW"/>
</dbReference>
<evidence type="ECO:0000256" key="8">
    <source>
        <dbReference type="ARBA" id="ARBA00023277"/>
    </source>
</evidence>
<comment type="catalytic activity">
    <reaction evidence="9">
        <text>6-phospho-D-gluconate = 2-dehydro-3-deoxy-6-phospho-D-gluconate + H2O</text>
        <dbReference type="Rhea" id="RHEA:17277"/>
        <dbReference type="ChEBI" id="CHEBI:15377"/>
        <dbReference type="ChEBI" id="CHEBI:57569"/>
        <dbReference type="ChEBI" id="CHEBI:58759"/>
        <dbReference type="EC" id="4.2.1.12"/>
    </reaction>
</comment>
<dbReference type="HAMAP" id="MF_02094">
    <property type="entry name" value="Edd"/>
    <property type="match status" value="1"/>
</dbReference>
<comment type="similarity">
    <text evidence="1 9">Belongs to the IlvD/Edd family.</text>
</comment>
<dbReference type="Pfam" id="PF24877">
    <property type="entry name" value="ILV_EDD_C"/>
    <property type="match status" value="1"/>
</dbReference>
<feature type="domain" description="Dihydroxy-acid/6-phosphogluconate dehydratase C-terminal" evidence="12">
    <location>
        <begin position="406"/>
        <end position="596"/>
    </location>
</feature>
<dbReference type="GO" id="GO:0004456">
    <property type="term" value="F:phosphogluconate dehydratase activity"/>
    <property type="evidence" value="ECO:0007669"/>
    <property type="project" value="UniProtKB-UniRule"/>
</dbReference>
<protein>
    <recommendedName>
        <fullName evidence="9 10">Phosphogluconate dehydratase</fullName>
        <ecNumber evidence="9 10">4.2.1.12</ecNumber>
    </recommendedName>
</protein>
<dbReference type="GO" id="GO:0005829">
    <property type="term" value="C:cytosol"/>
    <property type="evidence" value="ECO:0007669"/>
    <property type="project" value="TreeGrafter"/>
</dbReference>
<dbReference type="PROSITE" id="PS00886">
    <property type="entry name" value="ILVD_EDD_1"/>
    <property type="match status" value="1"/>
</dbReference>
<feature type="binding site" evidence="9">
    <location>
        <position position="222"/>
    </location>
    <ligand>
        <name>[4Fe-4S] cluster</name>
        <dbReference type="ChEBI" id="CHEBI:49883"/>
    </ligand>
</feature>
<dbReference type="GO" id="GO:0051539">
    <property type="term" value="F:4 iron, 4 sulfur cluster binding"/>
    <property type="evidence" value="ECO:0007669"/>
    <property type="project" value="UniProtKB-UniRule"/>
</dbReference>
<keyword evidence="3 9" id="KW-0479">Metal-binding</keyword>
<dbReference type="PANTHER" id="PTHR43661:SF1">
    <property type="entry name" value="PHOSPHOGLUCONATE DEHYDRATASE"/>
    <property type="match status" value="1"/>
</dbReference>
<organism evidence="13 14">
    <name type="scientific">Sphingomonas yabuuchiae</name>
    <dbReference type="NCBI Taxonomy" id="172044"/>
    <lineage>
        <taxon>Bacteria</taxon>
        <taxon>Pseudomonadati</taxon>
        <taxon>Pseudomonadota</taxon>
        <taxon>Alphaproteobacteria</taxon>
        <taxon>Sphingomonadales</taxon>
        <taxon>Sphingomonadaceae</taxon>
        <taxon>Sphingomonas</taxon>
    </lineage>
</organism>
<dbReference type="UniPathway" id="UPA00226"/>
<evidence type="ECO:0000256" key="5">
    <source>
        <dbReference type="ARBA" id="ARBA00023014"/>
    </source>
</evidence>
<evidence type="ECO:0000256" key="1">
    <source>
        <dbReference type="ARBA" id="ARBA00006486"/>
    </source>
</evidence>
<dbReference type="Gene3D" id="3.50.30.80">
    <property type="entry name" value="IlvD/EDD C-terminal domain-like"/>
    <property type="match status" value="1"/>
</dbReference>
<keyword evidence="6 9" id="KW-0311">Gluconate utilization</keyword>
<sequence>MSLNAAVSAVTDRVIERSRPGRQAYLDLIAHEAETAVRRPNLGCANLAHAYAGTEEDRDAMKADRGMNIGIVSAYNDMLSAHAVYYRYPELMKVWAREVGATAQVAGGVPAMCDGVTQGYAGMELSLFSRDTIALSTAVALSHGTFEGAALLGICDKIVPGLLMGALRFGHLPMILVPGGPMPTGLPNKQKAAVREAFAEGKAGRDELLDAEIAAYHSKGTCTFYGTANTNQMMMEVMGLHMPGAAFVNPGTKLRQELSRAAVHRLAAIGQRGDDYRPLGACVDEKAIVNAAVGLLATGGSTNHLIHLPAIARAAGIIIDWEDMDRLSAAVPLIARVYPNGSADVNGFEAAGGMPYVIRELLSAGLLHRDIMTVAGKDLSDYGQTAVIAEDKLSWTPVGDSGDETILRPAAAPFSPDGGMRILSGNLGRACIKVSAVERERWIIEAPARVFSDQSEVQAAFKAGELERDVVVVVRFQGPKANGMPELHKLTPPLGVLQNRGFKVALVTDGRMSGASGKVPCAIHLSPEAIGGGAIGLIRDGDIVRLDAVEGTLNALVDPAEWAAREQAATPAPAQGMGRELFALFRQAADEAEKGASPILAGAGL</sequence>
<dbReference type="Proteomes" id="UP000073923">
    <property type="component" value="Unassembled WGS sequence"/>
</dbReference>
<dbReference type="NCBIfam" id="TIGR01196">
    <property type="entry name" value="edd"/>
    <property type="match status" value="1"/>
</dbReference>
<evidence type="ECO:0000256" key="6">
    <source>
        <dbReference type="ARBA" id="ARBA00023064"/>
    </source>
</evidence>
<keyword evidence="4 9" id="KW-0408">Iron</keyword>
<evidence type="ECO:0000313" key="14">
    <source>
        <dbReference type="Proteomes" id="UP000073923"/>
    </source>
</evidence>